<dbReference type="Proteomes" id="UP000256690">
    <property type="component" value="Unassembled WGS sequence"/>
</dbReference>
<evidence type="ECO:0000313" key="3">
    <source>
        <dbReference type="Proteomes" id="UP000256690"/>
    </source>
</evidence>
<dbReference type="RefSeq" id="XP_026604580.1">
    <property type="nucleotide sequence ID" value="XM_026747100.1"/>
</dbReference>
<dbReference type="GeneID" id="38115454"/>
<dbReference type="EMBL" id="PVWQ01000005">
    <property type="protein sequence ID" value="RDW81527.1"/>
    <property type="molecule type" value="Genomic_DNA"/>
</dbReference>
<dbReference type="InterPro" id="IPR004827">
    <property type="entry name" value="bZIP"/>
</dbReference>
<protein>
    <recommendedName>
        <fullName evidence="1">BZIP domain-containing protein</fullName>
    </recommendedName>
</protein>
<name>A0A3D8S5E4_9EURO</name>
<evidence type="ECO:0000313" key="2">
    <source>
        <dbReference type="EMBL" id="RDW81527.1"/>
    </source>
</evidence>
<evidence type="ECO:0000259" key="1">
    <source>
        <dbReference type="PROSITE" id="PS00036"/>
    </source>
</evidence>
<reference evidence="2 3" key="1">
    <citation type="journal article" date="2018" name="IMA Fungus">
        <title>IMA Genome-F 9: Draft genome sequence of Annulohypoxylon stygium, Aspergillus mulundensis, Berkeleyomyces basicola (syn. Thielaviopsis basicola), Ceratocystis smalleyi, two Cercospora beticola strains, Coleophoma cylindrospora, Fusarium fracticaudum, Phialophora cf. hyalina, and Morchella septimelata.</title>
        <authorList>
            <person name="Wingfield B.D."/>
            <person name="Bills G.F."/>
            <person name="Dong Y."/>
            <person name="Huang W."/>
            <person name="Nel W.J."/>
            <person name="Swalarsk-Parry B.S."/>
            <person name="Vaghefi N."/>
            <person name="Wilken P.M."/>
            <person name="An Z."/>
            <person name="de Beer Z.W."/>
            <person name="De Vos L."/>
            <person name="Chen L."/>
            <person name="Duong T.A."/>
            <person name="Gao Y."/>
            <person name="Hammerbacher A."/>
            <person name="Kikkert J.R."/>
            <person name="Li Y."/>
            <person name="Li H."/>
            <person name="Li K."/>
            <person name="Li Q."/>
            <person name="Liu X."/>
            <person name="Ma X."/>
            <person name="Naidoo K."/>
            <person name="Pethybridge S.J."/>
            <person name="Sun J."/>
            <person name="Steenkamp E.T."/>
            <person name="van der Nest M.A."/>
            <person name="van Wyk S."/>
            <person name="Wingfield M.J."/>
            <person name="Xiong C."/>
            <person name="Yue Q."/>
            <person name="Zhang X."/>
        </authorList>
    </citation>
    <scope>NUCLEOTIDE SEQUENCE [LARGE SCALE GENOMIC DNA]</scope>
    <source>
        <strain evidence="2 3">DSM 5745</strain>
    </source>
</reference>
<dbReference type="OrthoDB" id="10596678at2759"/>
<comment type="caution">
    <text evidence="2">The sequence shown here is derived from an EMBL/GenBank/DDBJ whole genome shotgun (WGS) entry which is preliminary data.</text>
</comment>
<dbReference type="CDD" id="cd14688">
    <property type="entry name" value="bZIP_YAP"/>
    <property type="match status" value="1"/>
</dbReference>
<keyword evidence="3" id="KW-1185">Reference proteome</keyword>
<feature type="domain" description="BZIP" evidence="1">
    <location>
        <begin position="29"/>
        <end position="44"/>
    </location>
</feature>
<dbReference type="GO" id="GO:0003700">
    <property type="term" value="F:DNA-binding transcription factor activity"/>
    <property type="evidence" value="ECO:0007669"/>
    <property type="project" value="InterPro"/>
</dbReference>
<proteinExistence type="predicted"/>
<organism evidence="2 3">
    <name type="scientific">Aspergillus mulundensis</name>
    <dbReference type="NCBI Taxonomy" id="1810919"/>
    <lineage>
        <taxon>Eukaryota</taxon>
        <taxon>Fungi</taxon>
        <taxon>Dikarya</taxon>
        <taxon>Ascomycota</taxon>
        <taxon>Pezizomycotina</taxon>
        <taxon>Eurotiomycetes</taxon>
        <taxon>Eurotiomycetidae</taxon>
        <taxon>Eurotiales</taxon>
        <taxon>Aspergillaceae</taxon>
        <taxon>Aspergillus</taxon>
        <taxon>Aspergillus subgen. Nidulantes</taxon>
    </lineage>
</organism>
<dbReference type="AlphaFoldDB" id="A0A3D8S5E4"/>
<dbReference type="PROSITE" id="PS00036">
    <property type="entry name" value="BZIP_BASIC"/>
    <property type="match status" value="1"/>
</dbReference>
<sequence length="279" mass="31213">MSLLTATTFPNAPDFAASTMNTSVDYQTRRRLQNRVAQQRFREKSKKQIHSDAARTGCYSSPALSTSPLRAQMGHISGSDTIATWPQTSLPLLTPTPLESQDVSQRSFNLEAIPMGQFTPLPPIDRASNSHDSEPCLYTPPLTEICFDFESLPCSTPLELDMSISQAHEPSEEPDVENPMSSTYSETRNLLLDGTEDIIQARLTDYQDQSSPENKIQINDKAASILQKQKIHLGRQADELIRKLISIYDLGVSLEIFPGDPYFKQVLETADTRFSSIWK</sequence>
<gene>
    <name evidence="2" type="ORF">DSM5745_05084</name>
</gene>
<accession>A0A3D8S5E4</accession>